<evidence type="ECO:0000256" key="6">
    <source>
        <dbReference type="PIRSR" id="PIRSR600223-1"/>
    </source>
</evidence>
<evidence type="ECO:0000259" key="8">
    <source>
        <dbReference type="Pfam" id="PF10502"/>
    </source>
</evidence>
<gene>
    <name evidence="9" type="ORF">IV38_GL001988</name>
    <name evidence="10" type="ORF">IV40_GL002041</name>
</gene>
<dbReference type="STRING" id="81857.IV38_GL001988"/>
<accession>A0A0R2FS15</accession>
<keyword evidence="7" id="KW-0645">Protease</keyword>
<dbReference type="InterPro" id="IPR036286">
    <property type="entry name" value="LexA/Signal_pep-like_sf"/>
</dbReference>
<dbReference type="EC" id="3.4.21.89" evidence="4 7"/>
<dbReference type="EMBL" id="JQAT01000007">
    <property type="protein sequence ID" value="KRN27533.1"/>
    <property type="molecule type" value="Genomic_DNA"/>
</dbReference>
<comment type="subcellular location">
    <subcellularLocation>
        <location evidence="2">Cell membrane</location>
        <topology evidence="2">Single-pass type II membrane protein</topology>
    </subcellularLocation>
    <subcellularLocation>
        <location evidence="7">Membrane</location>
        <topology evidence="7">Single-pass type II membrane protein</topology>
    </subcellularLocation>
</comment>
<keyword evidence="11" id="KW-1185">Reference proteome</keyword>
<dbReference type="OrthoDB" id="9802919at2"/>
<evidence type="ECO:0000313" key="10">
    <source>
        <dbReference type="EMBL" id="KRN30195.1"/>
    </source>
</evidence>
<dbReference type="Proteomes" id="UP000051645">
    <property type="component" value="Unassembled WGS sequence"/>
</dbReference>
<evidence type="ECO:0000256" key="4">
    <source>
        <dbReference type="ARBA" id="ARBA00013208"/>
    </source>
</evidence>
<keyword evidence="7" id="KW-0472">Membrane</keyword>
<evidence type="ECO:0000256" key="3">
    <source>
        <dbReference type="ARBA" id="ARBA00009370"/>
    </source>
</evidence>
<dbReference type="PROSITE" id="PS00761">
    <property type="entry name" value="SPASE_I_3"/>
    <property type="match status" value="1"/>
</dbReference>
<dbReference type="PRINTS" id="PR00727">
    <property type="entry name" value="LEADERPTASE"/>
</dbReference>
<name>A0A0R2FS15_9LACO</name>
<sequence>MNVSDQAKEVWKNIIEMVVWILFVWIVVRLLLKFVVANEQVFGPSMQPTFHQGDRVIALRHKTVKRNDVVILDAPDEPGELYIKRVIGLPGETVESKNDKMYINGKYLAQPYLKEYKSKMPAGQLLTNNFTLKNDTATNRNTVPKDSYFVMGDNRTVSKDSRMIGFIKKKKIEGVVVLRYWPLNRFKIF</sequence>
<dbReference type="PATRIC" id="fig|81857.3.peg.2029"/>
<dbReference type="SUPFAM" id="SSF51306">
    <property type="entry name" value="LexA/Signal peptidase"/>
    <property type="match status" value="1"/>
</dbReference>
<dbReference type="InterPro" id="IPR019533">
    <property type="entry name" value="Peptidase_S26"/>
</dbReference>
<feature type="active site" evidence="6">
    <location>
        <position position="45"/>
    </location>
</feature>
<keyword evidence="7" id="KW-1133">Transmembrane helix</keyword>
<dbReference type="GO" id="GO:0005886">
    <property type="term" value="C:plasma membrane"/>
    <property type="evidence" value="ECO:0007669"/>
    <property type="project" value="UniProtKB-SubCell"/>
</dbReference>
<feature type="active site" evidence="6">
    <location>
        <position position="84"/>
    </location>
</feature>
<evidence type="ECO:0000256" key="7">
    <source>
        <dbReference type="RuleBase" id="RU362042"/>
    </source>
</evidence>
<dbReference type="InterPro" id="IPR019758">
    <property type="entry name" value="Pept_S26A_signal_pept_1_CS"/>
</dbReference>
<dbReference type="RefSeq" id="WP_057771048.1">
    <property type="nucleotide sequence ID" value="NZ_JQAT01000007.1"/>
</dbReference>
<evidence type="ECO:0000256" key="1">
    <source>
        <dbReference type="ARBA" id="ARBA00000677"/>
    </source>
</evidence>
<evidence type="ECO:0000256" key="5">
    <source>
        <dbReference type="ARBA" id="ARBA00022801"/>
    </source>
</evidence>
<dbReference type="GO" id="GO:0004252">
    <property type="term" value="F:serine-type endopeptidase activity"/>
    <property type="evidence" value="ECO:0007669"/>
    <property type="project" value="InterPro"/>
</dbReference>
<comment type="catalytic activity">
    <reaction evidence="1 7">
        <text>Cleavage of hydrophobic, N-terminal signal or leader sequences from secreted and periplasmic proteins.</text>
        <dbReference type="EC" id="3.4.21.89"/>
    </reaction>
</comment>
<dbReference type="CDD" id="cd06530">
    <property type="entry name" value="S26_SPase_I"/>
    <property type="match status" value="1"/>
</dbReference>
<dbReference type="PANTHER" id="PTHR43390">
    <property type="entry name" value="SIGNAL PEPTIDASE I"/>
    <property type="match status" value="1"/>
</dbReference>
<evidence type="ECO:0000313" key="9">
    <source>
        <dbReference type="EMBL" id="KRN27533.1"/>
    </source>
</evidence>
<dbReference type="Gene3D" id="2.10.109.10">
    <property type="entry name" value="Umud Fragment, subunit A"/>
    <property type="match status" value="1"/>
</dbReference>
<dbReference type="GO" id="GO:0006465">
    <property type="term" value="P:signal peptide processing"/>
    <property type="evidence" value="ECO:0007669"/>
    <property type="project" value="InterPro"/>
</dbReference>
<feature type="transmembrane region" description="Helical" evidence="7">
    <location>
        <begin position="14"/>
        <end position="32"/>
    </location>
</feature>
<keyword evidence="5 7" id="KW-0378">Hydrolase</keyword>
<proteinExistence type="inferred from homology"/>
<evidence type="ECO:0000256" key="2">
    <source>
        <dbReference type="ARBA" id="ARBA00004401"/>
    </source>
</evidence>
<keyword evidence="7" id="KW-0812">Transmembrane</keyword>
<dbReference type="AlphaFoldDB" id="A0A0R2FS15"/>
<dbReference type="GO" id="GO:0009003">
    <property type="term" value="F:signal peptidase activity"/>
    <property type="evidence" value="ECO:0007669"/>
    <property type="project" value="UniProtKB-EC"/>
</dbReference>
<evidence type="ECO:0000313" key="11">
    <source>
        <dbReference type="Proteomes" id="UP000051645"/>
    </source>
</evidence>
<organism evidence="9 12">
    <name type="scientific">Lactobacillus selangorensis</name>
    <dbReference type="NCBI Taxonomy" id="81857"/>
    <lineage>
        <taxon>Bacteria</taxon>
        <taxon>Bacillati</taxon>
        <taxon>Bacillota</taxon>
        <taxon>Bacilli</taxon>
        <taxon>Lactobacillales</taxon>
        <taxon>Lactobacillaceae</taxon>
        <taxon>Lactobacillus</taxon>
    </lineage>
</organism>
<reference evidence="11 12" key="1">
    <citation type="journal article" date="2015" name="Genome Announc.">
        <title>Expanding the biotechnology potential of lactobacilli through comparative genomics of 213 strains and associated genera.</title>
        <authorList>
            <person name="Sun Z."/>
            <person name="Harris H.M."/>
            <person name="McCann A."/>
            <person name="Guo C."/>
            <person name="Argimon S."/>
            <person name="Zhang W."/>
            <person name="Yang X."/>
            <person name="Jeffery I.B."/>
            <person name="Cooney J.C."/>
            <person name="Kagawa T.F."/>
            <person name="Liu W."/>
            <person name="Song Y."/>
            <person name="Salvetti E."/>
            <person name="Wrobel A."/>
            <person name="Rasinkangas P."/>
            <person name="Parkhill J."/>
            <person name="Rea M.C."/>
            <person name="O'Sullivan O."/>
            <person name="Ritari J."/>
            <person name="Douillard F.P."/>
            <person name="Paul Ross R."/>
            <person name="Yang R."/>
            <person name="Briner A.E."/>
            <person name="Felis G.E."/>
            <person name="de Vos W.M."/>
            <person name="Barrangou R."/>
            <person name="Klaenhammer T.R."/>
            <person name="Caufield P.W."/>
            <person name="Cui Y."/>
            <person name="Zhang H."/>
            <person name="O'Toole P.W."/>
        </authorList>
    </citation>
    <scope>NUCLEOTIDE SEQUENCE [LARGE SCALE GENOMIC DNA]</scope>
    <source>
        <strain evidence="9 12">ATCC BAA-66</strain>
        <strain evidence="10 11">DSM 13344</strain>
    </source>
</reference>
<dbReference type="Pfam" id="PF10502">
    <property type="entry name" value="Peptidase_S26"/>
    <property type="match status" value="1"/>
</dbReference>
<dbReference type="NCBIfam" id="TIGR02227">
    <property type="entry name" value="sigpep_I_bact"/>
    <property type="match status" value="1"/>
</dbReference>
<evidence type="ECO:0000313" key="12">
    <source>
        <dbReference type="Proteomes" id="UP000051751"/>
    </source>
</evidence>
<comment type="similarity">
    <text evidence="3 7">Belongs to the peptidase S26 family.</text>
</comment>
<comment type="caution">
    <text evidence="9">The sequence shown here is derived from an EMBL/GenBank/DDBJ whole genome shotgun (WGS) entry which is preliminary data.</text>
</comment>
<feature type="domain" description="Peptidase S26" evidence="8">
    <location>
        <begin position="15"/>
        <end position="181"/>
    </location>
</feature>
<protein>
    <recommendedName>
        <fullName evidence="4 7">Signal peptidase I</fullName>
        <ecNumber evidence="4 7">3.4.21.89</ecNumber>
    </recommendedName>
</protein>
<dbReference type="PANTHER" id="PTHR43390:SF1">
    <property type="entry name" value="CHLOROPLAST PROCESSING PEPTIDASE"/>
    <property type="match status" value="1"/>
</dbReference>
<dbReference type="InterPro" id="IPR000223">
    <property type="entry name" value="Pept_S26A_signal_pept_1"/>
</dbReference>
<dbReference type="Proteomes" id="UP000051751">
    <property type="component" value="Unassembled WGS sequence"/>
</dbReference>
<dbReference type="EMBL" id="JQAZ01000008">
    <property type="protein sequence ID" value="KRN30195.1"/>
    <property type="molecule type" value="Genomic_DNA"/>
</dbReference>